<protein>
    <submittedName>
        <fullName evidence="2">Uncharacterized protein</fullName>
    </submittedName>
</protein>
<sequence length="62" mass="7039">MGFFTFHLLNKIIMAKVAAFHSIKQNVYHDDNRCTEGNNIEKENLRQGTGGKPKCSRCAKLN</sequence>
<reference evidence="3" key="1">
    <citation type="journal article" date="2019" name="Int. J. Syst. Evol. Microbiol.">
        <title>The Global Catalogue of Microorganisms (GCM) 10K type strain sequencing project: providing services to taxonomists for standard genome sequencing and annotation.</title>
        <authorList>
            <consortium name="The Broad Institute Genomics Platform"/>
            <consortium name="The Broad Institute Genome Sequencing Center for Infectious Disease"/>
            <person name="Wu L."/>
            <person name="Ma J."/>
        </authorList>
    </citation>
    <scope>NUCLEOTIDE SEQUENCE [LARGE SCALE GENOMIC DNA]</scope>
    <source>
        <strain evidence="3">JCM 17338</strain>
    </source>
</reference>
<name>A0ABP7PYI1_9SPHI</name>
<keyword evidence="3" id="KW-1185">Reference proteome</keyword>
<feature type="region of interest" description="Disordered" evidence="1">
    <location>
        <begin position="43"/>
        <end position="62"/>
    </location>
</feature>
<accession>A0ABP7PYI1</accession>
<evidence type="ECO:0000313" key="3">
    <source>
        <dbReference type="Proteomes" id="UP001501081"/>
    </source>
</evidence>
<organism evidence="2 3">
    <name type="scientific">Pedobacter ginsengiterrae</name>
    <dbReference type="NCBI Taxonomy" id="871696"/>
    <lineage>
        <taxon>Bacteria</taxon>
        <taxon>Pseudomonadati</taxon>
        <taxon>Bacteroidota</taxon>
        <taxon>Sphingobacteriia</taxon>
        <taxon>Sphingobacteriales</taxon>
        <taxon>Sphingobacteriaceae</taxon>
        <taxon>Pedobacter</taxon>
    </lineage>
</organism>
<dbReference type="EMBL" id="BAABAK010000015">
    <property type="protein sequence ID" value="GAA3972742.1"/>
    <property type="molecule type" value="Genomic_DNA"/>
</dbReference>
<evidence type="ECO:0000256" key="1">
    <source>
        <dbReference type="SAM" id="MobiDB-lite"/>
    </source>
</evidence>
<dbReference type="Proteomes" id="UP001501081">
    <property type="component" value="Unassembled WGS sequence"/>
</dbReference>
<evidence type="ECO:0000313" key="2">
    <source>
        <dbReference type="EMBL" id="GAA3972742.1"/>
    </source>
</evidence>
<gene>
    <name evidence="2" type="ORF">GCM10022246_26320</name>
</gene>
<comment type="caution">
    <text evidence="2">The sequence shown here is derived from an EMBL/GenBank/DDBJ whole genome shotgun (WGS) entry which is preliminary data.</text>
</comment>
<proteinExistence type="predicted"/>